<name>A0ACC6MG12_MYCPF</name>
<accession>A0ACC6MG12</accession>
<protein>
    <submittedName>
        <fullName evidence="1">Helix-turn-helix transcriptional regulator</fullName>
    </submittedName>
</protein>
<reference evidence="1 2" key="1">
    <citation type="journal article" date="2021" name="Chemosphere">
        <title>Bioballs carrying a syntrophic Rhodococcus and Mycolicibacterium consortium for simultaneous sorption and biodegradation of fuel oil in contaminated freshwater.</title>
        <authorList>
            <person name="Naloka K."/>
            <person name="Polrit D."/>
            <person name="Muangchinda C."/>
            <person name="Thoetkiattikul H."/>
            <person name="Pinyakong O."/>
        </authorList>
    </citation>
    <scope>NUCLEOTIDE SEQUENCE [LARGE SCALE GENOMIC DNA]</scope>
    <source>
        <strain evidence="1 2">J101</strain>
    </source>
</reference>
<dbReference type="EMBL" id="JAOXLN010000009">
    <property type="protein sequence ID" value="MDZ5085865.1"/>
    <property type="molecule type" value="Genomic_DNA"/>
</dbReference>
<organism evidence="1 2">
    <name type="scientific">Mycolicibacterium parafortuitum</name>
    <name type="common">Mycobacterium parafortuitum</name>
    <dbReference type="NCBI Taxonomy" id="39692"/>
    <lineage>
        <taxon>Bacteria</taxon>
        <taxon>Bacillati</taxon>
        <taxon>Actinomycetota</taxon>
        <taxon>Actinomycetes</taxon>
        <taxon>Mycobacteriales</taxon>
        <taxon>Mycobacteriaceae</taxon>
        <taxon>Mycolicibacterium</taxon>
    </lineage>
</organism>
<evidence type="ECO:0000313" key="2">
    <source>
        <dbReference type="Proteomes" id="UP001289645"/>
    </source>
</evidence>
<comment type="caution">
    <text evidence="1">The sequence shown here is derived from an EMBL/GenBank/DDBJ whole genome shotgun (WGS) entry which is preliminary data.</text>
</comment>
<dbReference type="Proteomes" id="UP001289645">
    <property type="component" value="Unassembled WGS sequence"/>
</dbReference>
<evidence type="ECO:0000313" key="1">
    <source>
        <dbReference type="EMBL" id="MDZ5085865.1"/>
    </source>
</evidence>
<proteinExistence type="predicted"/>
<keyword evidence="2" id="KW-1185">Reference proteome</keyword>
<gene>
    <name evidence="1" type="ORF">OHX15_10745</name>
</gene>
<sequence length="281" mass="30867">MHRHGAQRYADDRRGLYSTLLRHWRRRRGMSQLDLALAADVSTRHLSFLETGRSSPSVEMVLRLAAALDVPLRQANAMLRAAGHPPRYAEPAEGFPPEVSSALELMKKHHEPFPLFVMDRSYRVLDANEGGRAVLGAALPELAPGHLGEANLALLTLDPGIGGRVIVNHATVARELMWRLQREMLADPDNGSLRELLDHVEASPGLDQDWRRPDPTTPSAATVELKLRVGAATWSFLLLVSVLQAPLEVSVEDIRIEQWFPVDGVTAAGCAELARDQPSAG</sequence>